<reference evidence="1" key="2">
    <citation type="journal article" date="2013" name="Nature">
        <title>The zebrafish reference genome sequence and its relationship to the human genome.</title>
        <authorList>
            <consortium name="Genome Reference Consortium Zebrafish"/>
            <person name="Howe K."/>
            <person name="Clark M.D."/>
            <person name="Torroja C.F."/>
            <person name="Torrance J."/>
            <person name="Berthelot C."/>
            <person name="Muffato M."/>
            <person name="Collins J.E."/>
            <person name="Humphray S."/>
            <person name="McLaren K."/>
            <person name="Matthews L."/>
            <person name="McLaren S."/>
            <person name="Sealy I."/>
            <person name="Caccamo M."/>
            <person name="Churcher C."/>
            <person name="Scott C."/>
            <person name="Barrett J.C."/>
            <person name="Koch R."/>
            <person name="Rauch G.J."/>
            <person name="White S."/>
            <person name="Chow W."/>
            <person name="Kilian B."/>
            <person name="Quintais L.T."/>
            <person name="Guerra-Assuncao J.A."/>
            <person name="Zhou Y."/>
            <person name="Gu Y."/>
            <person name="Yen J."/>
            <person name="Vogel J.H."/>
            <person name="Eyre T."/>
            <person name="Redmond S."/>
            <person name="Banerjee R."/>
            <person name="Chi J."/>
            <person name="Fu B."/>
            <person name="Langley E."/>
            <person name="Maguire S.F."/>
            <person name="Laird G.K."/>
            <person name="Lloyd D."/>
            <person name="Kenyon E."/>
            <person name="Donaldson S."/>
            <person name="Sehra H."/>
            <person name="Almeida-King J."/>
            <person name="Loveland J."/>
            <person name="Trevanion S."/>
            <person name="Jones M."/>
            <person name="Quail M."/>
            <person name="Willey D."/>
            <person name="Hunt A."/>
            <person name="Burton J."/>
            <person name="Sims S."/>
            <person name="McLay K."/>
            <person name="Plumb B."/>
            <person name="Davis J."/>
            <person name="Clee C."/>
            <person name="Oliver K."/>
            <person name="Clark R."/>
            <person name="Riddle C."/>
            <person name="Elliot D."/>
            <person name="Eliott D."/>
            <person name="Threadgold G."/>
            <person name="Harden G."/>
            <person name="Ware D."/>
            <person name="Begum S."/>
            <person name="Mortimore B."/>
            <person name="Mortimer B."/>
            <person name="Kerry G."/>
            <person name="Heath P."/>
            <person name="Phillimore B."/>
            <person name="Tracey A."/>
            <person name="Corby N."/>
            <person name="Dunn M."/>
            <person name="Johnson C."/>
            <person name="Wood J."/>
            <person name="Clark S."/>
            <person name="Pelan S."/>
            <person name="Griffiths G."/>
            <person name="Smith M."/>
            <person name="Glithero R."/>
            <person name="Howden P."/>
            <person name="Barker N."/>
            <person name="Lloyd C."/>
            <person name="Stevens C."/>
            <person name="Harley J."/>
            <person name="Holt K."/>
            <person name="Panagiotidis G."/>
            <person name="Lovell J."/>
            <person name="Beasley H."/>
            <person name="Henderson C."/>
            <person name="Gordon D."/>
            <person name="Auger K."/>
            <person name="Wright D."/>
            <person name="Collins J."/>
            <person name="Raisen C."/>
            <person name="Dyer L."/>
            <person name="Leung K."/>
            <person name="Robertson L."/>
            <person name="Ambridge K."/>
            <person name="Leongamornlert D."/>
            <person name="McGuire S."/>
            <person name="Gilderthorp R."/>
            <person name="Griffiths C."/>
            <person name="Manthravadi D."/>
            <person name="Nichol S."/>
            <person name="Barker G."/>
            <person name="Whitehead S."/>
            <person name="Kay M."/>
            <person name="Brown J."/>
            <person name="Murnane C."/>
            <person name="Gray E."/>
            <person name="Humphries M."/>
            <person name="Sycamore N."/>
            <person name="Barker D."/>
            <person name="Saunders D."/>
            <person name="Wallis J."/>
            <person name="Babbage A."/>
            <person name="Hammond S."/>
            <person name="Mashreghi-Mohammadi M."/>
            <person name="Barr L."/>
            <person name="Martin S."/>
            <person name="Wray P."/>
            <person name="Ellington A."/>
            <person name="Matthews N."/>
            <person name="Ellwood M."/>
            <person name="Woodmansey R."/>
            <person name="Clark G."/>
            <person name="Cooper J."/>
            <person name="Cooper J."/>
            <person name="Tromans A."/>
            <person name="Grafham D."/>
            <person name="Skuce C."/>
            <person name="Pandian R."/>
            <person name="Andrews R."/>
            <person name="Harrison E."/>
            <person name="Kimberley A."/>
            <person name="Garnett J."/>
            <person name="Fosker N."/>
            <person name="Hall R."/>
            <person name="Garner P."/>
            <person name="Kelly D."/>
            <person name="Bird C."/>
            <person name="Palmer S."/>
            <person name="Gehring I."/>
            <person name="Berger A."/>
            <person name="Dooley C.M."/>
            <person name="Ersan-Urun Z."/>
            <person name="Eser C."/>
            <person name="Geiger H."/>
            <person name="Geisler M."/>
            <person name="Karotki L."/>
            <person name="Kirn A."/>
            <person name="Konantz J."/>
            <person name="Konantz M."/>
            <person name="Oberlander M."/>
            <person name="Rudolph-Geiger S."/>
            <person name="Teucke M."/>
            <person name="Lanz C."/>
            <person name="Raddatz G."/>
            <person name="Osoegawa K."/>
            <person name="Zhu B."/>
            <person name="Rapp A."/>
            <person name="Widaa S."/>
            <person name="Langford C."/>
            <person name="Yang F."/>
            <person name="Schuster S.C."/>
            <person name="Carter N.P."/>
            <person name="Harrow J."/>
            <person name="Ning Z."/>
            <person name="Herrero J."/>
            <person name="Searle S.M."/>
            <person name="Enright A."/>
            <person name="Geisler R."/>
            <person name="Plasterk R.H."/>
            <person name="Lee C."/>
            <person name="Westerfield M."/>
            <person name="de Jong P.J."/>
            <person name="Zon L.I."/>
            <person name="Postlethwait J.H."/>
            <person name="Nusslein-Volhard C."/>
            <person name="Hubbard T.J."/>
            <person name="Roest Crollius H."/>
            <person name="Rogers J."/>
            <person name="Stemple D.L."/>
        </authorList>
    </citation>
    <scope>NUCLEOTIDE SEQUENCE [LARGE SCALE GENOMIC DNA]</scope>
    <source>
        <strain evidence="1">Tuebingen</strain>
    </source>
</reference>
<proteinExistence type="predicted"/>
<dbReference type="HOGENOM" id="CLU_2025911_0_0_1"/>
<protein>
    <submittedName>
        <fullName evidence="1">Si:ch73-194h10.3</fullName>
    </submittedName>
</protein>
<accession>E9QF40</accession>
<dbReference type="Ensembl" id="ENSDART00000147253.2">
    <property type="protein sequence ID" value="ENSDARP00000119383.1"/>
    <property type="gene ID" value="ENSDARG00000094521.2"/>
</dbReference>
<sequence>MWSRWGTMGTRASTPLVKTHPEASRDHAAPLMRSKTCAKLMPKYPKTWSVQFPAQKLWWSWRSKEHETPTGDLLTPAVSPRWISSVLQPPMPRLQVCTGTFVQRKNGGVQLSLVSSFTFVTL</sequence>
<dbReference type="PaxDb" id="7955-ENSDARP00000119383"/>
<dbReference type="GeneTree" id="ENSGT01030000240094"/>
<reference evidence="1" key="1">
    <citation type="submission" date="2011-07" db="UniProtKB">
        <authorList>
            <consortium name="Ensembl"/>
        </authorList>
    </citation>
    <scope>IDENTIFICATION</scope>
    <source>
        <strain evidence="1">Tuebingen</strain>
    </source>
</reference>
<dbReference type="ZFIN" id="ZDB-GENE-100922-173">
    <property type="gene designation" value="si:ch73-194h10.3"/>
</dbReference>
<evidence type="ECO:0000313" key="1">
    <source>
        <dbReference type="Ensembl" id="ENSDARP00000119383"/>
    </source>
</evidence>
<organism evidence="1">
    <name type="scientific">Danio rerio</name>
    <name type="common">Zebrafish</name>
    <name type="synonym">Brachydanio rerio</name>
    <dbReference type="NCBI Taxonomy" id="7955"/>
    <lineage>
        <taxon>Eukaryota</taxon>
        <taxon>Metazoa</taxon>
        <taxon>Chordata</taxon>
        <taxon>Craniata</taxon>
        <taxon>Vertebrata</taxon>
        <taxon>Euteleostomi</taxon>
        <taxon>Actinopterygii</taxon>
        <taxon>Neopterygii</taxon>
        <taxon>Teleostei</taxon>
        <taxon>Ostariophysi</taxon>
        <taxon>Cypriniformes</taxon>
        <taxon>Danionidae</taxon>
        <taxon>Danioninae</taxon>
        <taxon>Danio</taxon>
    </lineage>
</organism>
<evidence type="ECO:0000313" key="2">
    <source>
        <dbReference type="ZFIN" id="ZDB-GENE-100922-173"/>
    </source>
</evidence>
<accession>A0A8M9PMU6</accession>
<name>A0A8M9PMU6_DANRE</name>
<dbReference type="EMBL" id="FP016006">
    <property type="status" value="NOT_ANNOTATED_CDS"/>
    <property type="molecule type" value="Genomic_DNA"/>
</dbReference>
<dbReference type="AlphaFoldDB" id="A0A8M9PMU6"/>
<gene>
    <name evidence="1 2" type="primary">si:ch73-194h10.3</name>
</gene>